<evidence type="ECO:0000313" key="12">
    <source>
        <dbReference type="Proteomes" id="UP001223072"/>
    </source>
</evidence>
<evidence type="ECO:0000256" key="6">
    <source>
        <dbReference type="ARBA" id="ARBA00023136"/>
    </source>
</evidence>
<dbReference type="InterPro" id="IPR013685">
    <property type="entry name" value="POTRA_FtsQ_type"/>
</dbReference>
<gene>
    <name evidence="8" type="primary">ftsQ</name>
    <name evidence="11" type="ORF">QFZ49_001543</name>
</gene>
<evidence type="ECO:0000256" key="7">
    <source>
        <dbReference type="ARBA" id="ARBA00023306"/>
    </source>
</evidence>
<proteinExistence type="inferred from homology"/>
<dbReference type="GO" id="GO:0051301">
    <property type="term" value="P:cell division"/>
    <property type="evidence" value="ECO:0007669"/>
    <property type="project" value="UniProtKB-KW"/>
</dbReference>
<evidence type="ECO:0000259" key="10">
    <source>
        <dbReference type="PROSITE" id="PS51779"/>
    </source>
</evidence>
<evidence type="ECO:0000256" key="3">
    <source>
        <dbReference type="ARBA" id="ARBA00022618"/>
    </source>
</evidence>
<dbReference type="Pfam" id="PF03799">
    <property type="entry name" value="FtsQ_DivIB_C"/>
    <property type="match status" value="1"/>
</dbReference>
<comment type="function">
    <text evidence="8">Essential cell division protein.</text>
</comment>
<keyword evidence="4 8" id="KW-0812">Transmembrane</keyword>
<dbReference type="Pfam" id="PF08478">
    <property type="entry name" value="POTRA_1"/>
    <property type="match status" value="1"/>
</dbReference>
<accession>A0ABU0RI36</accession>
<dbReference type="HAMAP" id="MF_00911">
    <property type="entry name" value="FtsQ_subfam"/>
    <property type="match status" value="1"/>
</dbReference>
<comment type="subcellular location">
    <subcellularLocation>
        <location evidence="8">Cell membrane</location>
        <topology evidence="8">Single-pass type II membrane protein</topology>
    </subcellularLocation>
    <subcellularLocation>
        <location evidence="1">Membrane</location>
    </subcellularLocation>
    <text evidence="8">Localizes to the division septum.</text>
</comment>
<dbReference type="InterPro" id="IPR050487">
    <property type="entry name" value="FtsQ_DivIB"/>
</dbReference>
<keyword evidence="12" id="KW-1185">Reference proteome</keyword>
<organism evidence="11 12">
    <name type="scientific">Streptomyces turgidiscabies</name>
    <dbReference type="NCBI Taxonomy" id="85558"/>
    <lineage>
        <taxon>Bacteria</taxon>
        <taxon>Bacillati</taxon>
        <taxon>Actinomycetota</taxon>
        <taxon>Actinomycetes</taxon>
        <taxon>Kitasatosporales</taxon>
        <taxon>Streptomycetaceae</taxon>
        <taxon>Streptomyces</taxon>
    </lineage>
</organism>
<keyword evidence="2 8" id="KW-1003">Cell membrane</keyword>
<name>A0ABU0RI36_9ACTN</name>
<dbReference type="Proteomes" id="UP001223072">
    <property type="component" value="Unassembled WGS sequence"/>
</dbReference>
<comment type="caution">
    <text evidence="11">The sequence shown here is derived from an EMBL/GenBank/DDBJ whole genome shotgun (WGS) entry which is preliminary data.</text>
</comment>
<keyword evidence="3 8" id="KW-0132">Cell division</keyword>
<keyword evidence="7 8" id="KW-0131">Cell cycle</keyword>
<dbReference type="InterPro" id="IPR026579">
    <property type="entry name" value="FtsQ"/>
</dbReference>
<dbReference type="PANTHER" id="PTHR37820:SF1">
    <property type="entry name" value="CELL DIVISION PROTEIN FTSQ"/>
    <property type="match status" value="1"/>
</dbReference>
<keyword evidence="5 8" id="KW-1133">Transmembrane helix</keyword>
<evidence type="ECO:0000256" key="5">
    <source>
        <dbReference type="ARBA" id="ARBA00022989"/>
    </source>
</evidence>
<feature type="domain" description="POTRA" evidence="10">
    <location>
        <begin position="94"/>
        <end position="163"/>
    </location>
</feature>
<evidence type="ECO:0000256" key="9">
    <source>
        <dbReference type="SAM" id="MobiDB-lite"/>
    </source>
</evidence>
<keyword evidence="6 8" id="KW-0472">Membrane</keyword>
<evidence type="ECO:0000256" key="1">
    <source>
        <dbReference type="ARBA" id="ARBA00004370"/>
    </source>
</evidence>
<feature type="transmembrane region" description="Helical" evidence="8">
    <location>
        <begin position="67"/>
        <end position="89"/>
    </location>
</feature>
<sequence length="304" mass="32141">MSVAWCVRLRDTRLRHDPNDRFQGDDEGRQVGVAGGATTAERGDRQQDTSGPPRLPGLLGRLGPPRLRTVVVLALALLVLGGGALWVLYGSRWTRVERVSVSGTDVLAPAQVREAADVPVGEPLVSVDMDAIESRLLRKLPRIDSVEVTRSWPHGIGLKVIERTPVLIVESAGKGGKYVEVDAKGVRFARVSVAPDGVPALQLTLSGTGSQAASLRRFGSDRLVREAVRVAGDLPSTVARAVKAVKVRSYDSVSLELGDGRTVEWGSGERGGAKARALTALMKAAPGARHFDVSVPTAPASSGS</sequence>
<reference evidence="11 12" key="1">
    <citation type="submission" date="2023-07" db="EMBL/GenBank/DDBJ databases">
        <title>Comparative genomics of wheat-associated soil bacteria to identify genetic determinants of phenazine resistance.</title>
        <authorList>
            <person name="Mouncey N."/>
        </authorList>
    </citation>
    <scope>NUCLEOTIDE SEQUENCE [LARGE SCALE GENOMIC DNA]</scope>
    <source>
        <strain evidence="11 12">W2I16</strain>
    </source>
</reference>
<dbReference type="PROSITE" id="PS51779">
    <property type="entry name" value="POTRA"/>
    <property type="match status" value="1"/>
</dbReference>
<evidence type="ECO:0000256" key="2">
    <source>
        <dbReference type="ARBA" id="ARBA00022475"/>
    </source>
</evidence>
<dbReference type="InterPro" id="IPR034746">
    <property type="entry name" value="POTRA"/>
</dbReference>
<evidence type="ECO:0000256" key="8">
    <source>
        <dbReference type="HAMAP-Rule" id="MF_00911"/>
    </source>
</evidence>
<dbReference type="Gene3D" id="3.10.20.310">
    <property type="entry name" value="membrane protein fhac"/>
    <property type="match status" value="1"/>
</dbReference>
<dbReference type="PANTHER" id="PTHR37820">
    <property type="entry name" value="CELL DIVISION PROTEIN DIVIB"/>
    <property type="match status" value="1"/>
</dbReference>
<comment type="similarity">
    <text evidence="8">Belongs to the FtsQ/DivIB family. FtsQ subfamily.</text>
</comment>
<dbReference type="EMBL" id="JAUSZS010000002">
    <property type="protein sequence ID" value="MDQ0931636.1"/>
    <property type="molecule type" value="Genomic_DNA"/>
</dbReference>
<evidence type="ECO:0000313" key="11">
    <source>
        <dbReference type="EMBL" id="MDQ0931636.1"/>
    </source>
</evidence>
<protein>
    <recommendedName>
        <fullName evidence="8">Cell division protein FtsQ</fullName>
    </recommendedName>
</protein>
<evidence type="ECO:0000256" key="4">
    <source>
        <dbReference type="ARBA" id="ARBA00022692"/>
    </source>
</evidence>
<dbReference type="InterPro" id="IPR005548">
    <property type="entry name" value="Cell_div_FtsQ/DivIB_C"/>
</dbReference>
<feature type="region of interest" description="Disordered" evidence="9">
    <location>
        <begin position="37"/>
        <end position="59"/>
    </location>
</feature>